<gene>
    <name evidence="5" type="primary">nlpD</name>
    <name evidence="5" type="ORF">NCTC4824_04259</name>
</gene>
<evidence type="ECO:0000259" key="4">
    <source>
        <dbReference type="PROSITE" id="PS51782"/>
    </source>
</evidence>
<dbReference type="GO" id="GO:0004222">
    <property type="term" value="F:metalloendopeptidase activity"/>
    <property type="evidence" value="ECO:0007669"/>
    <property type="project" value="TreeGrafter"/>
</dbReference>
<dbReference type="PANTHER" id="PTHR21666">
    <property type="entry name" value="PEPTIDASE-RELATED"/>
    <property type="match status" value="1"/>
</dbReference>
<dbReference type="InterPro" id="IPR050570">
    <property type="entry name" value="Cell_wall_metabolism_enzyme"/>
</dbReference>
<protein>
    <submittedName>
        <fullName evidence="5">Peptidase M23</fullName>
    </submittedName>
</protein>
<keyword evidence="2" id="KW-1133">Transmembrane helix</keyword>
<keyword evidence="2" id="KW-0472">Membrane</keyword>
<name>A0A2X4WI47_LEDLE</name>
<dbReference type="InterPro" id="IPR011055">
    <property type="entry name" value="Dup_hybrid_motif"/>
</dbReference>
<dbReference type="Pfam" id="PF01551">
    <property type="entry name" value="Peptidase_M23"/>
    <property type="match status" value="1"/>
</dbReference>
<feature type="domain" description="G5" evidence="3">
    <location>
        <begin position="269"/>
        <end position="349"/>
    </location>
</feature>
<dbReference type="Gene3D" id="2.70.70.10">
    <property type="entry name" value="Glucose Permease (Domain IIA)"/>
    <property type="match status" value="1"/>
</dbReference>
<dbReference type="PROSITE" id="PS51109">
    <property type="entry name" value="G5"/>
    <property type="match status" value="1"/>
</dbReference>
<keyword evidence="2" id="KW-0812">Transmembrane</keyword>
<evidence type="ECO:0000256" key="1">
    <source>
        <dbReference type="ARBA" id="ARBA00022729"/>
    </source>
</evidence>
<dbReference type="SMART" id="SM01208">
    <property type="entry name" value="G5"/>
    <property type="match status" value="1"/>
</dbReference>
<feature type="transmembrane region" description="Helical" evidence="2">
    <location>
        <begin position="16"/>
        <end position="36"/>
    </location>
</feature>
<dbReference type="Pfam" id="PF07501">
    <property type="entry name" value="G5"/>
    <property type="match status" value="1"/>
</dbReference>
<evidence type="ECO:0000259" key="3">
    <source>
        <dbReference type="PROSITE" id="PS51109"/>
    </source>
</evidence>
<dbReference type="Proteomes" id="UP000249134">
    <property type="component" value="Chromosome 1"/>
</dbReference>
<dbReference type="InterPro" id="IPR018392">
    <property type="entry name" value="LysM"/>
</dbReference>
<dbReference type="STRING" id="1348624.GCA_001591545_03275"/>
<accession>A0A2X4WI47</accession>
<proteinExistence type="predicted"/>
<dbReference type="EMBL" id="LS483476">
    <property type="protein sequence ID" value="SQI63726.1"/>
    <property type="molecule type" value="Genomic_DNA"/>
</dbReference>
<keyword evidence="1" id="KW-0732">Signal</keyword>
<feature type="domain" description="LysM" evidence="4">
    <location>
        <begin position="217"/>
        <end position="262"/>
    </location>
</feature>
<reference evidence="5 6" key="1">
    <citation type="submission" date="2018-06" db="EMBL/GenBank/DDBJ databases">
        <authorList>
            <consortium name="Pathogen Informatics"/>
            <person name="Doyle S."/>
        </authorList>
    </citation>
    <scope>NUCLEOTIDE SEQUENCE [LARGE SCALE GENOMIC DNA]</scope>
    <source>
        <strain evidence="5 6">NCTC4824</strain>
    </source>
</reference>
<dbReference type="InterPro" id="IPR011098">
    <property type="entry name" value="G5_dom"/>
</dbReference>
<organism evidence="5 6">
    <name type="scientific">Lederbergia lenta</name>
    <name type="common">Bacillus lentus</name>
    <dbReference type="NCBI Taxonomy" id="1467"/>
    <lineage>
        <taxon>Bacteria</taxon>
        <taxon>Bacillati</taxon>
        <taxon>Bacillota</taxon>
        <taxon>Bacilli</taxon>
        <taxon>Bacillales</taxon>
        <taxon>Bacillaceae</taxon>
        <taxon>Lederbergia</taxon>
    </lineage>
</organism>
<dbReference type="KEGG" id="blen:NCTC4824_04259"/>
<keyword evidence="6" id="KW-1185">Reference proteome</keyword>
<dbReference type="InterPro" id="IPR016047">
    <property type="entry name" value="M23ase_b-sheet_dom"/>
</dbReference>
<dbReference type="InterPro" id="IPR036779">
    <property type="entry name" value="LysM_dom_sf"/>
</dbReference>
<dbReference type="CDD" id="cd00118">
    <property type="entry name" value="LysM"/>
    <property type="match status" value="1"/>
</dbReference>
<dbReference type="AlphaFoldDB" id="A0A2X4WI47"/>
<dbReference type="SMART" id="SM00257">
    <property type="entry name" value="LysM"/>
    <property type="match status" value="1"/>
</dbReference>
<dbReference type="Pfam" id="PF01476">
    <property type="entry name" value="LysM"/>
    <property type="match status" value="1"/>
</dbReference>
<dbReference type="PANTHER" id="PTHR21666:SF270">
    <property type="entry name" value="MUREIN HYDROLASE ACTIVATOR ENVC"/>
    <property type="match status" value="1"/>
</dbReference>
<evidence type="ECO:0000313" key="6">
    <source>
        <dbReference type="Proteomes" id="UP000249134"/>
    </source>
</evidence>
<dbReference type="SUPFAM" id="SSF54106">
    <property type="entry name" value="LysM domain"/>
    <property type="match status" value="1"/>
</dbReference>
<dbReference type="SUPFAM" id="SSF51261">
    <property type="entry name" value="Duplicated hybrid motif"/>
    <property type="match status" value="1"/>
</dbReference>
<evidence type="ECO:0000256" key="2">
    <source>
        <dbReference type="SAM" id="Phobius"/>
    </source>
</evidence>
<dbReference type="RefSeq" id="WP_066144697.1">
    <property type="nucleotide sequence ID" value="NZ_CBCSGM010000005.1"/>
</dbReference>
<dbReference type="Gene3D" id="2.20.230.10">
    <property type="entry name" value="Resuscitation-promoting factor rpfb"/>
    <property type="match status" value="1"/>
</dbReference>
<evidence type="ECO:0000313" key="5">
    <source>
        <dbReference type="EMBL" id="SQI63726.1"/>
    </source>
</evidence>
<sequence>MDLQGKRLKGIKPAGFLIKMFVFMMVFTTVSITATANTKLDTVYHVYLDDQYLGPISDQKITDQVVDEAVEAKQKDYKDYQLELGNELTYISEQVFRPNAADNTVVDKLKDQLTIKTEAIGLTLNNKVIAYVKDEAEAELALKKFKLLFVSEEELEQAESEENKVTSLPSLKSGESRIKDVHMEEEITFSSDLILPNEMLTADEAVKLFQKGTLEEKTHEVKQGDVLGTIADTYQLTSEQLIQLNEDLTEKSVLQIGQELNVLVTKPLLHVMVEKEAYQEDTVDYEKEFIENSEMPKGETKVTQTGKKGKTAFTYKVIEENGKQDSKEIMDENIIEKPINEMIEKGTKVIPSRGTGKFTWPASGGYVSSETGQRWGKLHKGIDIARPSNLTIKAADNGIVSSAGWNNGGYGNKIVIDHQNGYRTVYAHLDSISVSAGQKVEKGSSIGIMGATGDAHGVHLHFEMYQNGQLKNPLSYF</sequence>
<dbReference type="CDD" id="cd12797">
    <property type="entry name" value="M23_peptidase"/>
    <property type="match status" value="1"/>
</dbReference>
<dbReference type="Gene3D" id="3.10.350.10">
    <property type="entry name" value="LysM domain"/>
    <property type="match status" value="1"/>
</dbReference>
<dbReference type="PROSITE" id="PS51782">
    <property type="entry name" value="LYSM"/>
    <property type="match status" value="1"/>
</dbReference>